<name>A0A9J5ZU66_SOLCO</name>
<evidence type="ECO:0000313" key="2">
    <source>
        <dbReference type="EMBL" id="KAG5615728.1"/>
    </source>
</evidence>
<organism evidence="2 3">
    <name type="scientific">Solanum commersonii</name>
    <name type="common">Commerson's wild potato</name>
    <name type="synonym">Commerson's nightshade</name>
    <dbReference type="NCBI Taxonomy" id="4109"/>
    <lineage>
        <taxon>Eukaryota</taxon>
        <taxon>Viridiplantae</taxon>
        <taxon>Streptophyta</taxon>
        <taxon>Embryophyta</taxon>
        <taxon>Tracheophyta</taxon>
        <taxon>Spermatophyta</taxon>
        <taxon>Magnoliopsida</taxon>
        <taxon>eudicotyledons</taxon>
        <taxon>Gunneridae</taxon>
        <taxon>Pentapetalae</taxon>
        <taxon>asterids</taxon>
        <taxon>lamiids</taxon>
        <taxon>Solanales</taxon>
        <taxon>Solanaceae</taxon>
        <taxon>Solanoideae</taxon>
        <taxon>Solaneae</taxon>
        <taxon>Solanum</taxon>
    </lineage>
</organism>
<comment type="caution">
    <text evidence="2">The sequence shown here is derived from an EMBL/GenBank/DDBJ whole genome shotgun (WGS) entry which is preliminary data.</text>
</comment>
<dbReference type="EMBL" id="JACXVP010000003">
    <property type="protein sequence ID" value="KAG5615728.1"/>
    <property type="molecule type" value="Genomic_DNA"/>
</dbReference>
<feature type="compositionally biased region" description="Basic and acidic residues" evidence="1">
    <location>
        <begin position="42"/>
        <end position="63"/>
    </location>
</feature>
<evidence type="ECO:0000256" key="1">
    <source>
        <dbReference type="SAM" id="MobiDB-lite"/>
    </source>
</evidence>
<dbReference type="Proteomes" id="UP000824120">
    <property type="component" value="Chromosome 3"/>
</dbReference>
<proteinExistence type="predicted"/>
<gene>
    <name evidence="2" type="ORF">H5410_015552</name>
</gene>
<sequence length="78" mass="9050">MEEETYFQHEAIVLIDEEHKIISTMVSICDNQNIRETANSRVPEEQTDRHMEAHQTADIDRPRVGLPYCQTQSSAKYA</sequence>
<accession>A0A9J5ZU66</accession>
<reference evidence="2 3" key="1">
    <citation type="submission" date="2020-09" db="EMBL/GenBank/DDBJ databases">
        <title>De no assembly of potato wild relative species, Solanum commersonii.</title>
        <authorList>
            <person name="Cho K."/>
        </authorList>
    </citation>
    <scope>NUCLEOTIDE SEQUENCE [LARGE SCALE GENOMIC DNA]</scope>
    <source>
        <strain evidence="2">LZ3.2</strain>
        <tissue evidence="2">Leaf</tissue>
    </source>
</reference>
<feature type="region of interest" description="Disordered" evidence="1">
    <location>
        <begin position="38"/>
        <end position="65"/>
    </location>
</feature>
<keyword evidence="3" id="KW-1185">Reference proteome</keyword>
<protein>
    <submittedName>
        <fullName evidence="2">Uncharacterized protein</fullName>
    </submittedName>
</protein>
<dbReference type="AlphaFoldDB" id="A0A9J5ZU66"/>
<evidence type="ECO:0000313" key="3">
    <source>
        <dbReference type="Proteomes" id="UP000824120"/>
    </source>
</evidence>